<accession>A0A6A8LVF3</accession>
<organism evidence="2 3">
    <name type="scientific">Ligilactobacillus salivarius</name>
    <dbReference type="NCBI Taxonomy" id="1624"/>
    <lineage>
        <taxon>Bacteria</taxon>
        <taxon>Bacillati</taxon>
        <taxon>Bacillota</taxon>
        <taxon>Bacilli</taxon>
        <taxon>Lactobacillales</taxon>
        <taxon>Lactobacillaceae</taxon>
        <taxon>Ligilactobacillus</taxon>
    </lineage>
</organism>
<evidence type="ECO:0000256" key="1">
    <source>
        <dbReference type="SAM" id="Phobius"/>
    </source>
</evidence>
<proteinExistence type="predicted"/>
<keyword evidence="1" id="KW-1133">Transmembrane helix</keyword>
<dbReference type="EMBL" id="WKKZ01001063">
    <property type="protein sequence ID" value="MSE06557.1"/>
    <property type="molecule type" value="Genomic_DNA"/>
</dbReference>
<evidence type="ECO:0000313" key="2">
    <source>
        <dbReference type="EMBL" id="MSE06557.1"/>
    </source>
</evidence>
<reference evidence="2 3" key="1">
    <citation type="submission" date="2019-11" db="EMBL/GenBank/DDBJ databases">
        <title>Draft Genome Sequence of Plant Growth-Promoting Rhizosphere-Associated Bacteria.</title>
        <authorList>
            <person name="Vasilyev I.Y."/>
            <person name="Radchenko V."/>
            <person name="Ilnitskaya E.V."/>
        </authorList>
    </citation>
    <scope>NUCLEOTIDE SEQUENCE [LARGE SCALE GENOMIC DNA]</scope>
    <source>
        <strain evidence="2 3">VRA_1sq_f</strain>
    </source>
</reference>
<gene>
    <name evidence="2" type="ORF">GKC34_12630</name>
</gene>
<evidence type="ECO:0000313" key="3">
    <source>
        <dbReference type="Proteomes" id="UP000437575"/>
    </source>
</evidence>
<feature type="non-terminal residue" evidence="2">
    <location>
        <position position="1"/>
    </location>
</feature>
<comment type="caution">
    <text evidence="2">The sequence shown here is derived from an EMBL/GenBank/DDBJ whole genome shotgun (WGS) entry which is preliminary data.</text>
</comment>
<feature type="non-terminal residue" evidence="2">
    <location>
        <position position="132"/>
    </location>
</feature>
<feature type="transmembrane region" description="Helical" evidence="1">
    <location>
        <begin position="83"/>
        <end position="104"/>
    </location>
</feature>
<dbReference type="Proteomes" id="UP000437575">
    <property type="component" value="Unassembled WGS sequence"/>
</dbReference>
<feature type="transmembrane region" description="Helical" evidence="1">
    <location>
        <begin position="22"/>
        <end position="49"/>
    </location>
</feature>
<keyword evidence="1" id="KW-0472">Membrane</keyword>
<dbReference type="InterPro" id="IPR036259">
    <property type="entry name" value="MFS_trans_sf"/>
</dbReference>
<dbReference type="AlphaFoldDB" id="A0A6A8LVF3"/>
<protein>
    <submittedName>
        <fullName evidence="2">MFS transporter</fullName>
    </submittedName>
</protein>
<sequence length="132" mass="14378">FPEKPASMNALVKASMSLSQTILPLVIAAVHSAYIIIPAMAVMLGLLLLKVSITNFGKNETIVKETVSEQKEILETSTNKPSVLIDGVGMVILGFTLSFIFYMYSQYAPVFAEKVIGSTPVFSKTLISWYAI</sequence>
<dbReference type="SUPFAM" id="SSF103473">
    <property type="entry name" value="MFS general substrate transporter"/>
    <property type="match status" value="1"/>
</dbReference>
<keyword evidence="1" id="KW-0812">Transmembrane</keyword>
<name>A0A6A8LVF3_9LACO</name>